<dbReference type="AlphaFoldDB" id="A0A0L7L3Y2"/>
<reference evidence="2 3" key="1">
    <citation type="journal article" date="2015" name="Genome Biol. Evol.">
        <title>The genome of winter moth (Operophtera brumata) provides a genomic perspective on sexual dimorphism and phenology.</title>
        <authorList>
            <person name="Derks M.F."/>
            <person name="Smit S."/>
            <person name="Salis L."/>
            <person name="Schijlen E."/>
            <person name="Bossers A."/>
            <person name="Mateman C."/>
            <person name="Pijl A.S."/>
            <person name="de Ridder D."/>
            <person name="Groenen M.A."/>
            <person name="Visser M.E."/>
            <person name="Megens H.J."/>
        </authorList>
    </citation>
    <scope>NUCLEOTIDE SEQUENCE [LARGE SCALE GENOMIC DNA]</scope>
    <source>
        <strain evidence="2">WM2013NL</strain>
        <tissue evidence="2">Head and thorax</tissue>
    </source>
</reference>
<sequence length="322" mass="35832">MIPENVTLIVKAPNQQIEDQNIECQSSWTVKQLKGHLSEVYPNKPLLDDSTIIKDVLRTYDTQTIHTMHLVCTPTRRMTNPIHNPEPSTDGLRRRNVEPSPLEAVPRAESQNHQNHNVEMQNYLNSAMNNYGRHTDKQQQHFPLLRESTVLMKKRVCTSMLSSRASSAETFWTSIWQASIRAEPPPPAAPAPVPEPPAEDEEAHRDWLDHLYAASRLAILSSLIYLYGSGARLLLNLPAGNQNQPAGNQDQPAGNQDQPAGNQDQPAGNQGQPAGNQPAANQPAGNQGNQPETAHPDERSLWSVTWMIFTTFFASLIPEANQ</sequence>
<dbReference type="Proteomes" id="UP000037510">
    <property type="component" value="Unassembled WGS sequence"/>
</dbReference>
<feature type="compositionally biased region" description="Pro residues" evidence="1">
    <location>
        <begin position="183"/>
        <end position="196"/>
    </location>
</feature>
<evidence type="ECO:0000313" key="2">
    <source>
        <dbReference type="EMBL" id="KOB70162.1"/>
    </source>
</evidence>
<feature type="region of interest" description="Disordered" evidence="1">
    <location>
        <begin position="76"/>
        <end position="96"/>
    </location>
</feature>
<evidence type="ECO:0000313" key="3">
    <source>
        <dbReference type="Proteomes" id="UP000037510"/>
    </source>
</evidence>
<dbReference type="GO" id="GO:0030968">
    <property type="term" value="P:endoplasmic reticulum unfolded protein response"/>
    <property type="evidence" value="ECO:0007669"/>
    <property type="project" value="TreeGrafter"/>
</dbReference>
<dbReference type="EMBL" id="JTDY01003092">
    <property type="protein sequence ID" value="KOB70162.1"/>
    <property type="molecule type" value="Genomic_DNA"/>
</dbReference>
<dbReference type="CDD" id="cd01790">
    <property type="entry name" value="Ubl_HERP"/>
    <property type="match status" value="1"/>
</dbReference>
<feature type="region of interest" description="Disordered" evidence="1">
    <location>
        <begin position="242"/>
        <end position="297"/>
    </location>
</feature>
<feature type="compositionally biased region" description="Low complexity" evidence="1">
    <location>
        <begin position="260"/>
        <end position="291"/>
    </location>
</feature>
<dbReference type="InterPro" id="IPR029071">
    <property type="entry name" value="Ubiquitin-like_domsf"/>
</dbReference>
<keyword evidence="3" id="KW-1185">Reference proteome</keyword>
<dbReference type="InterPro" id="IPR039751">
    <property type="entry name" value="HERPUD1/2"/>
</dbReference>
<organism evidence="2 3">
    <name type="scientific">Operophtera brumata</name>
    <name type="common">Winter moth</name>
    <name type="synonym">Phalaena brumata</name>
    <dbReference type="NCBI Taxonomy" id="104452"/>
    <lineage>
        <taxon>Eukaryota</taxon>
        <taxon>Metazoa</taxon>
        <taxon>Ecdysozoa</taxon>
        <taxon>Arthropoda</taxon>
        <taxon>Hexapoda</taxon>
        <taxon>Insecta</taxon>
        <taxon>Pterygota</taxon>
        <taxon>Neoptera</taxon>
        <taxon>Endopterygota</taxon>
        <taxon>Lepidoptera</taxon>
        <taxon>Glossata</taxon>
        <taxon>Ditrysia</taxon>
        <taxon>Geometroidea</taxon>
        <taxon>Geometridae</taxon>
        <taxon>Larentiinae</taxon>
        <taxon>Operophtera</taxon>
    </lineage>
</organism>
<evidence type="ECO:0000256" key="1">
    <source>
        <dbReference type="SAM" id="MobiDB-lite"/>
    </source>
</evidence>
<dbReference type="PANTHER" id="PTHR12943:SF27">
    <property type="entry name" value="HOMOCYSTEINE-INDUCED ENDOPLASMIC RETICULUM PROTEIN, ISOFORM A"/>
    <property type="match status" value="1"/>
</dbReference>
<protein>
    <submittedName>
        <fullName evidence="2">Homocysteine-responsive endoplasmic reticulum-resident ubiquitin-like domain member 2 protein</fullName>
    </submittedName>
</protein>
<dbReference type="PANTHER" id="PTHR12943">
    <property type="entry name" value="HOMOCYSTEINE-RESPONSIVE ENDOPLASMIC RETICULUM-RESIDENT UNIQUITIN-LIKE DOMAIN HERPUD PROTEIN FAMILY MEMBER"/>
    <property type="match status" value="1"/>
</dbReference>
<dbReference type="SUPFAM" id="SSF54236">
    <property type="entry name" value="Ubiquitin-like"/>
    <property type="match status" value="1"/>
</dbReference>
<comment type="caution">
    <text evidence="2">The sequence shown here is derived from an EMBL/GenBank/DDBJ whole genome shotgun (WGS) entry which is preliminary data.</text>
</comment>
<feature type="compositionally biased region" description="Polar residues" evidence="1">
    <location>
        <begin position="242"/>
        <end position="259"/>
    </location>
</feature>
<gene>
    <name evidence="2" type="ORF">OBRU01_15524</name>
</gene>
<dbReference type="STRING" id="104452.A0A0L7L3Y2"/>
<proteinExistence type="predicted"/>
<name>A0A0L7L3Y2_OPEBR</name>
<feature type="region of interest" description="Disordered" evidence="1">
    <location>
        <begin position="181"/>
        <end position="202"/>
    </location>
</feature>
<dbReference type="Gene3D" id="3.10.20.90">
    <property type="entry name" value="Phosphatidylinositol 3-kinase Catalytic Subunit, Chain A, domain 1"/>
    <property type="match status" value="1"/>
</dbReference>
<accession>A0A0L7L3Y2</accession>